<dbReference type="InterPro" id="IPR024320">
    <property type="entry name" value="LPG_synthase_C"/>
</dbReference>
<name>A0ABY6HYW6_9ARCH</name>
<dbReference type="PANTHER" id="PTHR41373">
    <property type="entry name" value="DUF2156 DOMAIN-CONTAINING PROTEIN"/>
    <property type="match status" value="1"/>
</dbReference>
<proteinExistence type="predicted"/>
<accession>A0ABY6HYW6</accession>
<feature type="domain" description="Phosphatidylglycerol lysyltransferase C-terminal" evidence="1">
    <location>
        <begin position="28"/>
        <end position="292"/>
    </location>
</feature>
<dbReference type="InterPro" id="IPR016732">
    <property type="entry name" value="UCP018688"/>
</dbReference>
<dbReference type="EMBL" id="CP104013">
    <property type="protein sequence ID" value="UYP47512.1"/>
    <property type="molecule type" value="Genomic_DNA"/>
</dbReference>
<dbReference type="Pfam" id="PF09924">
    <property type="entry name" value="LPG_synthase_C"/>
    <property type="match status" value="1"/>
</dbReference>
<gene>
    <name evidence="2" type="ORF">NEF87_003797</name>
</gene>
<evidence type="ECO:0000313" key="2">
    <source>
        <dbReference type="EMBL" id="UYP47512.1"/>
    </source>
</evidence>
<sequence length="295" mass="35108">MSLKLLKPITLADKQLFQKFLQQSNYPISEYTFPNLYIWRNYYNFQWIVYNETLLLFQKTPNDGLIAFPPLASSMKVAYQTLMRYFNDNDLAPEIHRIPECALQILRELDLGGTIMEDRDNWDYIHEKIQLATLSGKKYQNIRKKLNKFEHRNNWKYEAISSENVEEIFDMQNEWCDFRSCSENASLNQENQGIIELLNNWNDFELMGGVIRIDGVIAAFTIGECLPKDWMVIHVEKGDVNFDGIYQAINYNFIKNIPNTILWVNREQDLGHESLREAKMRYHPDHFSKKYTYWK</sequence>
<protein>
    <recommendedName>
        <fullName evidence="1">Phosphatidylglycerol lysyltransferase C-terminal domain-containing protein</fullName>
    </recommendedName>
</protein>
<dbReference type="Gene3D" id="3.40.630.30">
    <property type="match status" value="1"/>
</dbReference>
<dbReference type="PANTHER" id="PTHR41373:SF1">
    <property type="entry name" value="PHOSPHATIDYLGLYCEROL LYSYLTRANSFERASE C-TERMINAL DOMAIN-CONTAINING PROTEIN"/>
    <property type="match status" value="1"/>
</dbReference>
<dbReference type="InterPro" id="IPR016181">
    <property type="entry name" value="Acyl_CoA_acyltransferase"/>
</dbReference>
<evidence type="ECO:0000313" key="3">
    <source>
        <dbReference type="Proteomes" id="UP001208689"/>
    </source>
</evidence>
<dbReference type="Proteomes" id="UP001208689">
    <property type="component" value="Chromosome"/>
</dbReference>
<organism evidence="2 3">
    <name type="scientific">Candidatus Lokiarchaeum ossiferum</name>
    <dbReference type="NCBI Taxonomy" id="2951803"/>
    <lineage>
        <taxon>Archaea</taxon>
        <taxon>Promethearchaeati</taxon>
        <taxon>Promethearchaeota</taxon>
        <taxon>Promethearchaeia</taxon>
        <taxon>Promethearchaeales</taxon>
        <taxon>Promethearchaeaceae</taxon>
        <taxon>Candidatus Lokiarchaeum</taxon>
    </lineage>
</organism>
<dbReference type="PIRSF" id="PIRSF018688">
    <property type="entry name" value="UCP018688"/>
    <property type="match status" value="1"/>
</dbReference>
<dbReference type="SUPFAM" id="SSF55729">
    <property type="entry name" value="Acyl-CoA N-acyltransferases (Nat)"/>
    <property type="match status" value="2"/>
</dbReference>
<reference evidence="2" key="1">
    <citation type="submission" date="2022-09" db="EMBL/GenBank/DDBJ databases">
        <title>Actin cytoskeleton and complex cell architecture in an #Asgard archaeon.</title>
        <authorList>
            <person name="Ponce Toledo R.I."/>
            <person name="Schleper C."/>
            <person name="Rodrigues Oliveira T."/>
            <person name="Wollweber F."/>
            <person name="Xu J."/>
            <person name="Rittmann S."/>
            <person name="Klingl A."/>
            <person name="Pilhofer M."/>
        </authorList>
    </citation>
    <scope>NUCLEOTIDE SEQUENCE</scope>
    <source>
        <strain evidence="2">B-35</strain>
    </source>
</reference>
<keyword evidence="3" id="KW-1185">Reference proteome</keyword>
<evidence type="ECO:0000259" key="1">
    <source>
        <dbReference type="Pfam" id="PF09924"/>
    </source>
</evidence>